<sequence length="389" mass="44215">MPHPQRESTGSSGPKYNTSRTSEEERAWKHIRTSVQAFESRELNEAEGIEVDFGGITEPLIRIDVAWNKTIHVGIKKSQLRYTPCIILHNLLYTDAREPYEEKQVRRDDIRALCGLGNVLNDSASWFSELRLMLLRICHTTRAEDISEFTTDLCIVKNGMIAGLDWVKGSISDQICTMARAPRVPYQRCKRNSPKDRTSLDWRSNPSCTTVISGLVDIEAHMKKHIPRTNNRGLAYHGGYENFDRYQYSAYADGRGRTASSEDVEYRSHHARRDKTRAYYGARGPQSYDGSFERVCINIARSFVYVNSEIQSWVHAIRSLSEATVTLVTFVIYIAYHCTLECIKCAPTASRRLVERVMKILDVGESGAPVAIATCESMFIIEKAFLLQP</sequence>
<feature type="compositionally biased region" description="Polar residues" evidence="1">
    <location>
        <begin position="7"/>
        <end position="20"/>
    </location>
</feature>
<keyword evidence="3" id="KW-1185">Reference proteome</keyword>
<evidence type="ECO:0000313" key="2">
    <source>
        <dbReference type="EMBL" id="KAF1975951.1"/>
    </source>
</evidence>
<dbReference type="Proteomes" id="UP000800036">
    <property type="component" value="Unassembled WGS sequence"/>
</dbReference>
<proteinExistence type="predicted"/>
<gene>
    <name evidence="2" type="ORF">BU23DRAFT_631204</name>
</gene>
<accession>A0A6A5VFM2</accession>
<organism evidence="2 3">
    <name type="scientific">Bimuria novae-zelandiae CBS 107.79</name>
    <dbReference type="NCBI Taxonomy" id="1447943"/>
    <lineage>
        <taxon>Eukaryota</taxon>
        <taxon>Fungi</taxon>
        <taxon>Dikarya</taxon>
        <taxon>Ascomycota</taxon>
        <taxon>Pezizomycotina</taxon>
        <taxon>Dothideomycetes</taxon>
        <taxon>Pleosporomycetidae</taxon>
        <taxon>Pleosporales</taxon>
        <taxon>Massarineae</taxon>
        <taxon>Didymosphaeriaceae</taxon>
        <taxon>Bimuria</taxon>
    </lineage>
</organism>
<feature type="region of interest" description="Disordered" evidence="1">
    <location>
        <begin position="1"/>
        <end position="25"/>
    </location>
</feature>
<reference evidence="2" key="1">
    <citation type="journal article" date="2020" name="Stud. Mycol.">
        <title>101 Dothideomycetes genomes: a test case for predicting lifestyles and emergence of pathogens.</title>
        <authorList>
            <person name="Haridas S."/>
            <person name="Albert R."/>
            <person name="Binder M."/>
            <person name="Bloem J."/>
            <person name="Labutti K."/>
            <person name="Salamov A."/>
            <person name="Andreopoulos B."/>
            <person name="Baker S."/>
            <person name="Barry K."/>
            <person name="Bills G."/>
            <person name="Bluhm B."/>
            <person name="Cannon C."/>
            <person name="Castanera R."/>
            <person name="Culley D."/>
            <person name="Daum C."/>
            <person name="Ezra D."/>
            <person name="Gonzalez J."/>
            <person name="Henrissat B."/>
            <person name="Kuo A."/>
            <person name="Liang C."/>
            <person name="Lipzen A."/>
            <person name="Lutzoni F."/>
            <person name="Magnuson J."/>
            <person name="Mondo S."/>
            <person name="Nolan M."/>
            <person name="Ohm R."/>
            <person name="Pangilinan J."/>
            <person name="Park H.-J."/>
            <person name="Ramirez L."/>
            <person name="Alfaro M."/>
            <person name="Sun H."/>
            <person name="Tritt A."/>
            <person name="Yoshinaga Y."/>
            <person name="Zwiers L.-H."/>
            <person name="Turgeon B."/>
            <person name="Goodwin S."/>
            <person name="Spatafora J."/>
            <person name="Crous P."/>
            <person name="Grigoriev I."/>
        </authorList>
    </citation>
    <scope>NUCLEOTIDE SEQUENCE</scope>
    <source>
        <strain evidence="2">CBS 107.79</strain>
    </source>
</reference>
<name>A0A6A5VFM2_9PLEO</name>
<protein>
    <submittedName>
        <fullName evidence="2">Uncharacterized protein</fullName>
    </submittedName>
</protein>
<dbReference type="EMBL" id="ML976668">
    <property type="protein sequence ID" value="KAF1975951.1"/>
    <property type="molecule type" value="Genomic_DNA"/>
</dbReference>
<evidence type="ECO:0000256" key="1">
    <source>
        <dbReference type="SAM" id="MobiDB-lite"/>
    </source>
</evidence>
<evidence type="ECO:0000313" key="3">
    <source>
        <dbReference type="Proteomes" id="UP000800036"/>
    </source>
</evidence>
<dbReference type="AlphaFoldDB" id="A0A6A5VFM2"/>